<evidence type="ECO:0000313" key="2">
    <source>
        <dbReference type="Proteomes" id="UP000054359"/>
    </source>
</evidence>
<dbReference type="InterPro" id="IPR039421">
    <property type="entry name" value="Type_1_exporter"/>
</dbReference>
<keyword evidence="1" id="KW-0547">Nucleotide-binding</keyword>
<dbReference type="SUPFAM" id="SSF52540">
    <property type="entry name" value="P-loop containing nucleoside triphosphate hydrolases"/>
    <property type="match status" value="1"/>
</dbReference>
<dbReference type="GO" id="GO:0005524">
    <property type="term" value="F:ATP binding"/>
    <property type="evidence" value="ECO:0007669"/>
    <property type="project" value="UniProtKB-KW"/>
</dbReference>
<organism evidence="1 2">
    <name type="scientific">Stegodyphus mimosarum</name>
    <name type="common">African social velvet spider</name>
    <dbReference type="NCBI Taxonomy" id="407821"/>
    <lineage>
        <taxon>Eukaryota</taxon>
        <taxon>Metazoa</taxon>
        <taxon>Ecdysozoa</taxon>
        <taxon>Arthropoda</taxon>
        <taxon>Chelicerata</taxon>
        <taxon>Arachnida</taxon>
        <taxon>Araneae</taxon>
        <taxon>Araneomorphae</taxon>
        <taxon>Entelegynae</taxon>
        <taxon>Eresoidea</taxon>
        <taxon>Eresidae</taxon>
        <taxon>Stegodyphus</taxon>
    </lineage>
</organism>
<dbReference type="GO" id="GO:0005743">
    <property type="term" value="C:mitochondrial inner membrane"/>
    <property type="evidence" value="ECO:0007669"/>
    <property type="project" value="TreeGrafter"/>
</dbReference>
<dbReference type="AlphaFoldDB" id="A0A087UPA6"/>
<dbReference type="InterPro" id="IPR027417">
    <property type="entry name" value="P-loop_NTPase"/>
</dbReference>
<name>A0A087UPA6_STEMI</name>
<dbReference type="Proteomes" id="UP000054359">
    <property type="component" value="Unassembled WGS sequence"/>
</dbReference>
<keyword evidence="2" id="KW-1185">Reference proteome</keyword>
<feature type="non-terminal residue" evidence="1">
    <location>
        <position position="44"/>
    </location>
</feature>
<dbReference type="EMBL" id="KK120847">
    <property type="protein sequence ID" value="KFM79195.1"/>
    <property type="molecule type" value="Genomic_DNA"/>
</dbReference>
<dbReference type="STRING" id="407821.A0A087UPA6"/>
<reference evidence="1 2" key="1">
    <citation type="submission" date="2013-11" db="EMBL/GenBank/DDBJ databases">
        <title>Genome sequencing of Stegodyphus mimosarum.</title>
        <authorList>
            <person name="Bechsgaard J."/>
        </authorList>
    </citation>
    <scope>NUCLEOTIDE SEQUENCE [LARGE SCALE GENOMIC DNA]</scope>
</reference>
<gene>
    <name evidence="1" type="ORF">X975_27117</name>
</gene>
<dbReference type="GO" id="GO:0090374">
    <property type="term" value="P:oligopeptide export from mitochondrion"/>
    <property type="evidence" value="ECO:0007669"/>
    <property type="project" value="TreeGrafter"/>
</dbReference>
<sequence>MKDRTVITIAHRLSTVKKADVIVVLGNGRIVEEGSYEDLISRRG</sequence>
<dbReference type="GO" id="GO:0015421">
    <property type="term" value="F:ABC-type oligopeptide transporter activity"/>
    <property type="evidence" value="ECO:0007669"/>
    <property type="project" value="TreeGrafter"/>
</dbReference>
<accession>A0A087UPA6</accession>
<protein>
    <submittedName>
        <fullName evidence="1">Lipid A export ATP-binding/permease protein MsbA</fullName>
    </submittedName>
</protein>
<keyword evidence="1" id="KW-0067">ATP-binding</keyword>
<dbReference type="OrthoDB" id="6426245at2759"/>
<evidence type="ECO:0000313" key="1">
    <source>
        <dbReference type="EMBL" id="KFM79195.1"/>
    </source>
</evidence>
<dbReference type="Gene3D" id="3.40.50.300">
    <property type="entry name" value="P-loop containing nucleotide triphosphate hydrolases"/>
    <property type="match status" value="1"/>
</dbReference>
<dbReference type="PANTHER" id="PTHR43394:SF1">
    <property type="entry name" value="ATP-BINDING CASSETTE SUB-FAMILY B MEMBER 10, MITOCHONDRIAL"/>
    <property type="match status" value="1"/>
</dbReference>
<proteinExistence type="predicted"/>
<dbReference type="PANTHER" id="PTHR43394">
    <property type="entry name" value="ATP-DEPENDENT PERMEASE MDL1, MITOCHONDRIAL"/>
    <property type="match status" value="1"/>
</dbReference>